<comment type="caution">
    <text evidence="1">The sequence shown here is derived from an EMBL/GenBank/DDBJ whole genome shotgun (WGS) entry which is preliminary data.</text>
</comment>
<gene>
    <name evidence="1" type="ORF">RM698_14500</name>
</gene>
<dbReference type="EMBL" id="JAVRET010000029">
    <property type="protein sequence ID" value="MDT0410263.1"/>
    <property type="molecule type" value="Genomic_DNA"/>
</dbReference>
<accession>A0ABU2R0M7</accession>
<evidence type="ECO:0000313" key="1">
    <source>
        <dbReference type="EMBL" id="MDT0410263.1"/>
    </source>
</evidence>
<keyword evidence="2" id="KW-1185">Reference proteome</keyword>
<reference evidence="2" key="1">
    <citation type="submission" date="2023-07" db="EMBL/GenBank/DDBJ databases">
        <title>30 novel species of actinomycetes from the DSMZ collection.</title>
        <authorList>
            <person name="Nouioui I."/>
        </authorList>
    </citation>
    <scope>NUCLEOTIDE SEQUENCE [LARGE SCALE GENOMIC DNA]</scope>
    <source>
        <strain evidence="2">DSM 41979</strain>
    </source>
</reference>
<dbReference type="RefSeq" id="WP_176724653.1">
    <property type="nucleotide sequence ID" value="NZ_JAVRET010000029.1"/>
</dbReference>
<name>A0ABU2R0M7_9ACTN</name>
<protein>
    <submittedName>
        <fullName evidence="1">Uncharacterized protein</fullName>
    </submittedName>
</protein>
<evidence type="ECO:0000313" key="2">
    <source>
        <dbReference type="Proteomes" id="UP001183610"/>
    </source>
</evidence>
<dbReference type="Proteomes" id="UP001183610">
    <property type="component" value="Unassembled WGS sequence"/>
</dbReference>
<sequence length="54" mass="5784">MPVPFPPPADDCPACARLREVERAAEAVGDYSKATDCRVLRARHPHNRPGAGAS</sequence>
<organism evidence="1 2">
    <name type="scientific">Streptomyces evansiae</name>
    <dbReference type="NCBI Taxonomy" id="3075535"/>
    <lineage>
        <taxon>Bacteria</taxon>
        <taxon>Bacillati</taxon>
        <taxon>Actinomycetota</taxon>
        <taxon>Actinomycetes</taxon>
        <taxon>Kitasatosporales</taxon>
        <taxon>Streptomycetaceae</taxon>
        <taxon>Streptomyces</taxon>
    </lineage>
</organism>
<proteinExistence type="predicted"/>